<evidence type="ECO:0000313" key="2">
    <source>
        <dbReference type="EMBL" id="GBN25803.1"/>
    </source>
</evidence>
<dbReference type="EMBL" id="BGPR01007291">
    <property type="protein sequence ID" value="GBN25803.1"/>
    <property type="molecule type" value="Genomic_DNA"/>
</dbReference>
<comment type="caution">
    <text evidence="2">The sequence shown here is derived from an EMBL/GenBank/DDBJ whole genome shotgun (WGS) entry which is preliminary data.</text>
</comment>
<protein>
    <submittedName>
        <fullName evidence="2">Uncharacterized protein</fullName>
    </submittedName>
</protein>
<sequence length="88" mass="10129">MASKPDPLTHASRVKALNVSQQVDSAPSRASRVTQKFLTDQQVQFLRPQQWMPNSPDDVLCDYFLWEHLENKLNKRRVSTLSGPSKDY</sequence>
<dbReference type="GO" id="GO:0003676">
    <property type="term" value="F:nucleic acid binding"/>
    <property type="evidence" value="ECO:0007669"/>
    <property type="project" value="InterPro"/>
</dbReference>
<feature type="region of interest" description="Disordered" evidence="1">
    <location>
        <begin position="1"/>
        <end position="32"/>
    </location>
</feature>
<reference evidence="2 3" key="1">
    <citation type="journal article" date="2019" name="Sci. Rep.">
        <title>Orb-weaving spider Araneus ventricosus genome elucidates the spidroin gene catalogue.</title>
        <authorList>
            <person name="Kono N."/>
            <person name="Nakamura H."/>
            <person name="Ohtoshi R."/>
            <person name="Moran D.A.P."/>
            <person name="Shinohara A."/>
            <person name="Yoshida Y."/>
            <person name="Fujiwara M."/>
            <person name="Mori M."/>
            <person name="Tomita M."/>
            <person name="Arakawa K."/>
        </authorList>
    </citation>
    <scope>NUCLEOTIDE SEQUENCE [LARGE SCALE GENOMIC DNA]</scope>
</reference>
<organism evidence="2 3">
    <name type="scientific">Araneus ventricosus</name>
    <name type="common">Orbweaver spider</name>
    <name type="synonym">Epeira ventricosa</name>
    <dbReference type="NCBI Taxonomy" id="182803"/>
    <lineage>
        <taxon>Eukaryota</taxon>
        <taxon>Metazoa</taxon>
        <taxon>Ecdysozoa</taxon>
        <taxon>Arthropoda</taxon>
        <taxon>Chelicerata</taxon>
        <taxon>Arachnida</taxon>
        <taxon>Araneae</taxon>
        <taxon>Araneomorphae</taxon>
        <taxon>Entelegynae</taxon>
        <taxon>Araneoidea</taxon>
        <taxon>Araneidae</taxon>
        <taxon>Araneus</taxon>
    </lineage>
</organism>
<proteinExistence type="predicted"/>
<evidence type="ECO:0000256" key="1">
    <source>
        <dbReference type="SAM" id="MobiDB-lite"/>
    </source>
</evidence>
<name>A0A4Y2MGL8_ARAVE</name>
<dbReference type="AlphaFoldDB" id="A0A4Y2MGL8"/>
<dbReference type="Gene3D" id="3.30.420.10">
    <property type="entry name" value="Ribonuclease H-like superfamily/Ribonuclease H"/>
    <property type="match status" value="1"/>
</dbReference>
<evidence type="ECO:0000313" key="3">
    <source>
        <dbReference type="Proteomes" id="UP000499080"/>
    </source>
</evidence>
<gene>
    <name evidence="2" type="ORF">AVEN_146515_1</name>
</gene>
<keyword evidence="3" id="KW-1185">Reference proteome</keyword>
<accession>A0A4Y2MGL8</accession>
<dbReference type="InterPro" id="IPR036397">
    <property type="entry name" value="RNaseH_sf"/>
</dbReference>
<dbReference type="Proteomes" id="UP000499080">
    <property type="component" value="Unassembled WGS sequence"/>
</dbReference>